<name>A0ABS1DPE3_RUBGE</name>
<dbReference type="EMBL" id="NRRU01000008">
    <property type="protein sequence ID" value="MBK1711837.1"/>
    <property type="molecule type" value="Genomic_DNA"/>
</dbReference>
<proteinExistence type="predicted"/>
<sequence length="69" mass="7373">MSRRRRPDEDTLPLFGEADWPAAEPAPQPPAPADDDSGWSPALPAEALPDLDVFFDEDGTLPVGCAVGR</sequence>
<protein>
    <submittedName>
        <fullName evidence="2">Uncharacterized protein</fullName>
    </submittedName>
</protein>
<gene>
    <name evidence="2" type="ORF">CKO43_03460</name>
</gene>
<dbReference type="RefSeq" id="WP_200377844.1">
    <property type="nucleotide sequence ID" value="NZ_NRRU01000008.1"/>
</dbReference>
<feature type="region of interest" description="Disordered" evidence="1">
    <location>
        <begin position="1"/>
        <end position="45"/>
    </location>
</feature>
<organism evidence="2 3">
    <name type="scientific">Rubrivivax gelatinosus</name>
    <name type="common">Rhodocyclus gelatinosus</name>
    <name type="synonym">Rhodopseudomonas gelatinosa</name>
    <dbReference type="NCBI Taxonomy" id="28068"/>
    <lineage>
        <taxon>Bacteria</taxon>
        <taxon>Pseudomonadati</taxon>
        <taxon>Pseudomonadota</taxon>
        <taxon>Betaproteobacteria</taxon>
        <taxon>Burkholderiales</taxon>
        <taxon>Sphaerotilaceae</taxon>
        <taxon>Rubrivivax</taxon>
    </lineage>
</organism>
<keyword evidence="3" id="KW-1185">Reference proteome</keyword>
<dbReference type="Proteomes" id="UP001041814">
    <property type="component" value="Unassembled WGS sequence"/>
</dbReference>
<evidence type="ECO:0000313" key="2">
    <source>
        <dbReference type="EMBL" id="MBK1711837.1"/>
    </source>
</evidence>
<feature type="non-terminal residue" evidence="2">
    <location>
        <position position="69"/>
    </location>
</feature>
<accession>A0ABS1DPE3</accession>
<evidence type="ECO:0000313" key="3">
    <source>
        <dbReference type="Proteomes" id="UP001041814"/>
    </source>
</evidence>
<reference evidence="2" key="1">
    <citation type="submission" date="2017-08" db="EMBL/GenBank/DDBJ databases">
        <authorList>
            <person name="Imhoff J.F."/>
            <person name="Rahn T."/>
            <person name="Kuenzel S."/>
            <person name="Neulinger S.C."/>
        </authorList>
    </citation>
    <scope>NUCLEOTIDE SEQUENCE</scope>
    <source>
        <strain evidence="2">IM 151</strain>
    </source>
</reference>
<reference evidence="2" key="2">
    <citation type="journal article" date="2020" name="Microorganisms">
        <title>Osmotic Adaptation and Compatible Solute Biosynthesis of Phototrophic Bacteria as Revealed from Genome Analyses.</title>
        <authorList>
            <person name="Imhoff J.F."/>
            <person name="Rahn T."/>
            <person name="Kunzel S."/>
            <person name="Keller A."/>
            <person name="Neulinger S.C."/>
        </authorList>
    </citation>
    <scope>NUCLEOTIDE SEQUENCE</scope>
    <source>
        <strain evidence="2">IM 151</strain>
    </source>
</reference>
<comment type="caution">
    <text evidence="2">The sequence shown here is derived from an EMBL/GenBank/DDBJ whole genome shotgun (WGS) entry which is preliminary data.</text>
</comment>
<evidence type="ECO:0000256" key="1">
    <source>
        <dbReference type="SAM" id="MobiDB-lite"/>
    </source>
</evidence>